<dbReference type="SUPFAM" id="SSF57667">
    <property type="entry name" value="beta-beta-alpha zinc fingers"/>
    <property type="match status" value="1"/>
</dbReference>
<dbReference type="GO" id="GO:0005634">
    <property type="term" value="C:nucleus"/>
    <property type="evidence" value="ECO:0007669"/>
    <property type="project" value="UniProtKB-SubCell"/>
</dbReference>
<feature type="compositionally biased region" description="Basic and acidic residues" evidence="7">
    <location>
        <begin position="665"/>
        <end position="682"/>
    </location>
</feature>
<feature type="compositionally biased region" description="Acidic residues" evidence="7">
    <location>
        <begin position="784"/>
        <end position="797"/>
    </location>
</feature>
<reference evidence="10" key="3">
    <citation type="submission" date="2025-09" db="UniProtKB">
        <authorList>
            <consortium name="Ensembl"/>
        </authorList>
    </citation>
    <scope>IDENTIFICATION</scope>
</reference>
<evidence type="ECO:0000313" key="11">
    <source>
        <dbReference type="Proteomes" id="UP000694580"/>
    </source>
</evidence>
<feature type="compositionally biased region" description="Polar residues" evidence="7">
    <location>
        <begin position="763"/>
        <end position="772"/>
    </location>
</feature>
<feature type="compositionally biased region" description="Basic and acidic residues" evidence="7">
    <location>
        <begin position="742"/>
        <end position="762"/>
    </location>
</feature>
<evidence type="ECO:0000256" key="7">
    <source>
        <dbReference type="SAM" id="MobiDB-lite"/>
    </source>
</evidence>
<reference evidence="10 11" key="1">
    <citation type="submission" date="2020-06" db="EMBL/GenBank/DDBJ databases">
        <authorList>
            <consortium name="Wellcome Sanger Institute Data Sharing"/>
        </authorList>
    </citation>
    <scope>NUCLEOTIDE SEQUENCE [LARGE SCALE GENOMIC DNA]</scope>
</reference>
<feature type="compositionally biased region" description="Basic and acidic residues" evidence="7">
    <location>
        <begin position="959"/>
        <end position="976"/>
    </location>
</feature>
<dbReference type="InterPro" id="IPR003604">
    <property type="entry name" value="Matrin/U1-like-C_Znf_C2H2"/>
</dbReference>
<dbReference type="InterPro" id="IPR013087">
    <property type="entry name" value="Znf_C2H2_type"/>
</dbReference>
<feature type="compositionally biased region" description="Basic and acidic residues" evidence="7">
    <location>
        <begin position="689"/>
        <end position="735"/>
    </location>
</feature>
<dbReference type="InterPro" id="IPR034790">
    <property type="entry name" value="RBM20_RRM"/>
</dbReference>
<keyword evidence="11" id="KW-1185">Reference proteome</keyword>
<dbReference type="PROSITE" id="PS50102">
    <property type="entry name" value="RRM"/>
    <property type="match status" value="1"/>
</dbReference>
<dbReference type="Ensembl" id="ENSDCDT00010057206.1">
    <property type="protein sequence ID" value="ENSDCDP00010046994.1"/>
    <property type="gene ID" value="ENSDCDG00010028545.1"/>
</dbReference>
<comment type="subcellular location">
    <subcellularLocation>
        <location evidence="1">Nucleus</location>
    </subcellularLocation>
</comment>
<dbReference type="InterPro" id="IPR035979">
    <property type="entry name" value="RBD_domain_sf"/>
</dbReference>
<proteinExistence type="predicted"/>
<reference evidence="10" key="2">
    <citation type="submission" date="2025-08" db="UniProtKB">
        <authorList>
            <consortium name="Ensembl"/>
        </authorList>
    </citation>
    <scope>IDENTIFICATION</scope>
</reference>
<dbReference type="GeneID" id="114785245"/>
<feature type="domain" description="Matrin-type" evidence="9">
    <location>
        <begin position="1017"/>
        <end position="1048"/>
    </location>
</feature>
<dbReference type="InterPro" id="IPR036236">
    <property type="entry name" value="Znf_C2H2_sf"/>
</dbReference>
<keyword evidence="2" id="KW-0479">Metal-binding</keyword>
<feature type="region of interest" description="Disordered" evidence="7">
    <location>
        <begin position="855"/>
        <end position="902"/>
    </location>
</feature>
<evidence type="ECO:0000256" key="6">
    <source>
        <dbReference type="PROSITE-ProRule" id="PRU00176"/>
    </source>
</evidence>
<evidence type="ECO:0000259" key="9">
    <source>
        <dbReference type="PROSITE" id="PS50171"/>
    </source>
</evidence>
<evidence type="ECO:0000313" key="10">
    <source>
        <dbReference type="Ensembl" id="ENSDCDP00010046994.1"/>
    </source>
</evidence>
<keyword evidence="6" id="KW-0694">RNA-binding</keyword>
<feature type="compositionally biased region" description="Basic and acidic residues" evidence="7">
    <location>
        <begin position="595"/>
        <end position="650"/>
    </location>
</feature>
<protein>
    <recommendedName>
        <fullName evidence="12">RNA-binding protein</fullName>
    </recommendedName>
</protein>
<evidence type="ECO:0008006" key="12">
    <source>
        <dbReference type="Google" id="ProtNLM"/>
    </source>
</evidence>
<feature type="region of interest" description="Disordered" evidence="7">
    <location>
        <begin position="927"/>
        <end position="976"/>
    </location>
</feature>
<feature type="region of interest" description="Disordered" evidence="7">
    <location>
        <begin position="1"/>
        <end position="43"/>
    </location>
</feature>
<feature type="compositionally biased region" description="Gly residues" evidence="7">
    <location>
        <begin position="271"/>
        <end position="280"/>
    </location>
</feature>
<dbReference type="Proteomes" id="UP000694580">
    <property type="component" value="Chromosome 3"/>
</dbReference>
<dbReference type="Gene3D" id="3.30.70.330">
    <property type="match status" value="1"/>
</dbReference>
<sequence>MAGRGQAGFPGANPSTEGFHSLGSAENPEKKLQPLTGPGHNPLLLTPTSLQIAQLQAQLTLQRLKLAQNAIGGNPAAAASVLNQVLSNVSMSQPLFSQIGGSAMVGPQGGPTGGFPPRPVGLSPAAAFGTLVGAGFHQNQGGITRLNQSLQNHLHPTKKQAAFSSDIEPHLQYGFLGGTSVPFTKKGEGQTSGFGGTGVSSTNQVMDTSNQEPWKHPASFSQTGKPSVVPGSAGRSGARISWPSSSQQFHPRAELYNPEEPTGDTRFSPAGGLGAGGNGVPGLTTYQQLPAGPPDPTPLTQLQPHQRNDFHGVTPSLLPHQCTICDKKVYNLKDWEQHVKGKLHLQNCSLCTESSATPAVNFPVSFEGCLNGALGNKMAYSSAPSQDVSSGPGAPYIPVAGMKAFPPSAAYTFQSESKFLPRKACPGRVVHICNLPEGSCTENDVINLGLPFGKVTNYILMRSTHQAFLEMAYVEAAQAMVQYYQLKPATINDQKVLIRMSKRYQELQLKKPGKNVESIIQDINSQRERDEMQEINRYPPDRARSRSPVRGSLSPCSHSPTFTSCSSAHSPQGPPCRSEWSNGLGPRRPSWDWTPHVRREEEQDRSEGPWRNGDEDRPNNRPLPDRRRSYLKPGERMSPRTMEDRGRDWYSRSSPQDSGFLSYRSMDDGYKKELPYKSEKLPRMPYSRYEMKVKKRDAIDFHRSRYSESDLHEDSVTSRTAEDRNQGSTERTRDKKFTRRQQTKERDENEQNKETCGDESLKENSVSPNRPSKNIEPPHQDKESDAEDWDSGEDTEGEFWYPKNMEELVTVDEVGGEDDSIVEPDLPDLQETALSNDTVTSCQTGNTYSAGMKTVTGQTEEAQGNKMQKDPSPHESRDEGTTDTTSMLEVQSSTEQPTSALSHFSTKELKTAVEETCSVSDVTVTEAKPAPDCLPNHASAKSAETHRENDSIAIAALHTESEARKEPDTELRKKDLPNSLHQTPHQIEMDAPVSQKQVIGEHSIPLGVEFIVPRTGFYCTLCSLFYTSENTAKTSHCRSTVHYRNLQKYLSQLAEESLLLSHTESMASE</sequence>
<feature type="compositionally biased region" description="Polar residues" evidence="7">
    <location>
        <begin position="554"/>
        <end position="570"/>
    </location>
</feature>
<dbReference type="PROSITE" id="PS00028">
    <property type="entry name" value="ZINC_FINGER_C2H2_1"/>
    <property type="match status" value="1"/>
</dbReference>
<gene>
    <name evidence="10" type="primary">RBM20</name>
</gene>
<keyword evidence="4" id="KW-0862">Zinc</keyword>
<accession>A0AAY4DP74</accession>
<dbReference type="InterPro" id="IPR000690">
    <property type="entry name" value="Matrin/U1-C_Znf_C2H2"/>
</dbReference>
<dbReference type="InterPro" id="IPR000504">
    <property type="entry name" value="RRM_dom"/>
</dbReference>
<dbReference type="GO" id="GO:0008270">
    <property type="term" value="F:zinc ion binding"/>
    <property type="evidence" value="ECO:0007669"/>
    <property type="project" value="UniProtKB-KW"/>
</dbReference>
<dbReference type="GeneTree" id="ENSGT01030000234642"/>
<feature type="domain" description="RRM" evidence="8">
    <location>
        <begin position="428"/>
        <end position="503"/>
    </location>
</feature>
<feature type="compositionally biased region" description="Basic and acidic residues" evidence="7">
    <location>
        <begin position="867"/>
        <end position="880"/>
    </location>
</feature>
<dbReference type="PROSITE" id="PS50171">
    <property type="entry name" value="ZF_MATRIN"/>
    <property type="match status" value="1"/>
</dbReference>
<dbReference type="GO" id="GO:0003723">
    <property type="term" value="F:RNA binding"/>
    <property type="evidence" value="ECO:0007669"/>
    <property type="project" value="UniProtKB-UniRule"/>
</dbReference>
<dbReference type="SMART" id="SM00360">
    <property type="entry name" value="RRM"/>
    <property type="match status" value="1"/>
</dbReference>
<dbReference type="SMART" id="SM00451">
    <property type="entry name" value="ZnF_U1"/>
    <property type="match status" value="2"/>
</dbReference>
<dbReference type="InterPro" id="IPR012677">
    <property type="entry name" value="Nucleotide-bd_a/b_plait_sf"/>
</dbReference>
<evidence type="ECO:0000256" key="4">
    <source>
        <dbReference type="ARBA" id="ARBA00022833"/>
    </source>
</evidence>
<evidence type="ECO:0000256" key="3">
    <source>
        <dbReference type="ARBA" id="ARBA00022771"/>
    </source>
</evidence>
<evidence type="ECO:0000259" key="8">
    <source>
        <dbReference type="PROSITE" id="PS50102"/>
    </source>
</evidence>
<dbReference type="RefSeq" id="XP_028827034.1">
    <property type="nucleotide sequence ID" value="XM_028971201.1"/>
</dbReference>
<feature type="compositionally biased region" description="Polar residues" evidence="7">
    <location>
        <begin position="203"/>
        <end position="212"/>
    </location>
</feature>
<dbReference type="PANTHER" id="PTHR15592">
    <property type="entry name" value="MATRIN 3/NUCLEAR PROTEIN 220-RELATED"/>
    <property type="match status" value="1"/>
</dbReference>
<feature type="compositionally biased region" description="Basic and acidic residues" evidence="7">
    <location>
        <begin position="525"/>
        <end position="544"/>
    </location>
</feature>
<dbReference type="CDD" id="cd12685">
    <property type="entry name" value="RRM_RBM20"/>
    <property type="match status" value="1"/>
</dbReference>
<feature type="compositionally biased region" description="Polar residues" evidence="7">
    <location>
        <begin position="855"/>
        <end position="866"/>
    </location>
</feature>
<evidence type="ECO:0000256" key="1">
    <source>
        <dbReference type="ARBA" id="ARBA00004123"/>
    </source>
</evidence>
<feature type="region of interest" description="Disordered" evidence="7">
    <location>
        <begin position="189"/>
        <end position="313"/>
    </location>
</feature>
<keyword evidence="3" id="KW-0863">Zinc-finger</keyword>
<dbReference type="SUPFAM" id="SSF54928">
    <property type="entry name" value="RNA-binding domain, RBD"/>
    <property type="match status" value="1"/>
</dbReference>
<evidence type="ECO:0000256" key="5">
    <source>
        <dbReference type="ARBA" id="ARBA00023242"/>
    </source>
</evidence>
<keyword evidence="5" id="KW-0539">Nucleus</keyword>
<feature type="region of interest" description="Disordered" evidence="7">
    <location>
        <begin position="524"/>
        <end position="803"/>
    </location>
</feature>
<dbReference type="AlphaFoldDB" id="A0AAY4DP74"/>
<feature type="compositionally biased region" description="Polar residues" evidence="7">
    <location>
        <begin position="882"/>
        <end position="902"/>
    </location>
</feature>
<evidence type="ECO:0000256" key="2">
    <source>
        <dbReference type="ARBA" id="ARBA00022723"/>
    </source>
</evidence>
<organism evidence="10 11">
    <name type="scientific">Denticeps clupeoides</name>
    <name type="common">denticle herring</name>
    <dbReference type="NCBI Taxonomy" id="299321"/>
    <lineage>
        <taxon>Eukaryota</taxon>
        <taxon>Metazoa</taxon>
        <taxon>Chordata</taxon>
        <taxon>Craniata</taxon>
        <taxon>Vertebrata</taxon>
        <taxon>Euteleostomi</taxon>
        <taxon>Actinopterygii</taxon>
        <taxon>Neopterygii</taxon>
        <taxon>Teleostei</taxon>
        <taxon>Clupei</taxon>
        <taxon>Clupeiformes</taxon>
        <taxon>Denticipitoidei</taxon>
        <taxon>Denticipitidae</taxon>
        <taxon>Denticeps</taxon>
    </lineage>
</organism>
<name>A0AAY4DP74_9TELE</name>